<dbReference type="GO" id="GO:0003676">
    <property type="term" value="F:nucleic acid binding"/>
    <property type="evidence" value="ECO:0007669"/>
    <property type="project" value="InterPro"/>
</dbReference>
<dbReference type="PANTHER" id="PTHR18895">
    <property type="entry name" value="HEMK METHYLTRANSFERASE"/>
    <property type="match status" value="1"/>
</dbReference>
<dbReference type="PANTHER" id="PTHR18895:SF74">
    <property type="entry name" value="MTRF1L RELEASE FACTOR GLUTAMINE METHYLTRANSFERASE"/>
    <property type="match status" value="1"/>
</dbReference>
<feature type="compositionally biased region" description="Basic residues" evidence="1">
    <location>
        <begin position="87"/>
        <end position="96"/>
    </location>
</feature>
<dbReference type="RefSeq" id="WP_139470265.1">
    <property type="nucleotide sequence ID" value="NZ_VDMQ01000015.1"/>
</dbReference>
<dbReference type="AlphaFoldDB" id="A0A5C4WV26"/>
<dbReference type="InterPro" id="IPR050320">
    <property type="entry name" value="N5-glutamine_MTase"/>
</dbReference>
<dbReference type="CDD" id="cd02440">
    <property type="entry name" value="AdoMet_MTases"/>
    <property type="match status" value="1"/>
</dbReference>
<evidence type="ECO:0000259" key="2">
    <source>
        <dbReference type="Pfam" id="PF05175"/>
    </source>
</evidence>
<feature type="region of interest" description="Disordered" evidence="1">
    <location>
        <begin position="68"/>
        <end position="110"/>
    </location>
</feature>
<evidence type="ECO:0000256" key="1">
    <source>
        <dbReference type="SAM" id="MobiDB-lite"/>
    </source>
</evidence>
<dbReference type="GO" id="GO:0032259">
    <property type="term" value="P:methylation"/>
    <property type="evidence" value="ECO:0007669"/>
    <property type="project" value="UniProtKB-KW"/>
</dbReference>
<gene>
    <name evidence="3" type="ORF">FHQ09_17535</name>
</gene>
<organism evidence="3 4">
    <name type="scientific">Brevibacterium sediminis</name>
    <dbReference type="NCBI Taxonomy" id="1857024"/>
    <lineage>
        <taxon>Bacteria</taxon>
        <taxon>Bacillati</taxon>
        <taxon>Actinomycetota</taxon>
        <taxon>Actinomycetes</taxon>
        <taxon>Micrococcales</taxon>
        <taxon>Brevibacteriaceae</taxon>
        <taxon>Brevibacterium</taxon>
    </lineage>
</organism>
<dbReference type="InterPro" id="IPR029063">
    <property type="entry name" value="SAM-dependent_MTases_sf"/>
</dbReference>
<feature type="compositionally biased region" description="Basic and acidic residues" evidence="1">
    <location>
        <begin position="1"/>
        <end position="19"/>
    </location>
</feature>
<dbReference type="Pfam" id="PF05175">
    <property type="entry name" value="MTS"/>
    <property type="match status" value="1"/>
</dbReference>
<dbReference type="SUPFAM" id="SSF53335">
    <property type="entry name" value="S-adenosyl-L-methionine-dependent methyltransferases"/>
    <property type="match status" value="1"/>
</dbReference>
<proteinExistence type="predicted"/>
<keyword evidence="3" id="KW-0808">Transferase</keyword>
<dbReference type="InterPro" id="IPR007848">
    <property type="entry name" value="Small_mtfrase_dom"/>
</dbReference>
<feature type="domain" description="Methyltransferase small" evidence="2">
    <location>
        <begin position="239"/>
        <end position="357"/>
    </location>
</feature>
<evidence type="ECO:0000313" key="4">
    <source>
        <dbReference type="Proteomes" id="UP000314223"/>
    </source>
</evidence>
<keyword evidence="3" id="KW-0489">Methyltransferase</keyword>
<sequence>MTTIRWTEDGIGRTADWHSENGAPPPATVQIIGDETTADEACRLTRAGVGLLWRGDFHNGRQLVQAMSRRLRGDRGGNREGTGGRRSGGRGRSRDRRGRDRFVGPGDSDGPALDPALSFFAERDAIEQRARLLGRVVVELGPDFDLALRRAPDVAAACRAAYGPADGPVCVSLTELGGVLSAYEWQLRGVEIPALGDFVHPRYGVFSPVRGEYLDLVAQTPLPWGRNVGPVSTDTDSAQTTGTAFDLGTGTGVLAAILLRRGAATVVATDINPRAVACASENLDRLCPGADVSVIETDLFPPGRADLIVCNPPWLPAQPTSALEIGIYDPDSAVLHRFVERLTDHLTPAGEGWLIISDLAERLGLRPSGELRERIEAAGLRVLERIDTVPRHPRAADTADALHAARSAEVTSLWRLGLR</sequence>
<accession>A0A5C4WV26</accession>
<dbReference type="Proteomes" id="UP000314223">
    <property type="component" value="Unassembled WGS sequence"/>
</dbReference>
<feature type="region of interest" description="Disordered" evidence="1">
    <location>
        <begin position="1"/>
        <end position="25"/>
    </location>
</feature>
<dbReference type="Gene3D" id="3.40.50.150">
    <property type="entry name" value="Vaccinia Virus protein VP39"/>
    <property type="match status" value="1"/>
</dbReference>
<dbReference type="InterPro" id="IPR002052">
    <property type="entry name" value="DNA_methylase_N6_adenine_CS"/>
</dbReference>
<reference evidence="3 4" key="1">
    <citation type="submission" date="2019-06" db="EMBL/GenBank/DDBJ databases">
        <authorList>
            <person name="Mardanova A.M."/>
            <person name="Pudova D.S."/>
            <person name="Shagimardanova E.I."/>
            <person name="Gogoleva N.E."/>
            <person name="Lutfullin M.T."/>
            <person name="Hadieva G.F."/>
            <person name="Sharipova M.R."/>
        </authorList>
    </citation>
    <scope>NUCLEOTIDE SEQUENCE [LARGE SCALE GENOMIC DNA]</scope>
    <source>
        <strain evidence="3 4">MG-1</strain>
    </source>
</reference>
<dbReference type="PROSITE" id="PS00092">
    <property type="entry name" value="N6_MTASE"/>
    <property type="match status" value="1"/>
</dbReference>
<evidence type="ECO:0000313" key="3">
    <source>
        <dbReference type="EMBL" id="TNM51723.1"/>
    </source>
</evidence>
<comment type="caution">
    <text evidence="3">The sequence shown here is derived from an EMBL/GenBank/DDBJ whole genome shotgun (WGS) entry which is preliminary data.</text>
</comment>
<protein>
    <submittedName>
        <fullName evidence="3">Class I SAM-dependent methyltransferase</fullName>
    </submittedName>
</protein>
<dbReference type="GO" id="GO:0036009">
    <property type="term" value="F:protein-glutamine N-methyltransferase activity"/>
    <property type="evidence" value="ECO:0007669"/>
    <property type="project" value="TreeGrafter"/>
</dbReference>
<dbReference type="EMBL" id="VDMQ01000015">
    <property type="protein sequence ID" value="TNM51723.1"/>
    <property type="molecule type" value="Genomic_DNA"/>
</dbReference>
<name>A0A5C4WV26_9MICO</name>